<dbReference type="PANTHER" id="PTHR30627:SF24">
    <property type="entry name" value="PENICILLIN-BINDING PROTEIN 4B"/>
    <property type="match status" value="1"/>
</dbReference>
<feature type="transmembrane region" description="Helical" evidence="6">
    <location>
        <begin position="396"/>
        <end position="415"/>
    </location>
</feature>
<feature type="domain" description="Penicillin-binding protein transpeptidase" evidence="7">
    <location>
        <begin position="630"/>
        <end position="942"/>
    </location>
</feature>
<dbReference type="eggNOG" id="COG0772">
    <property type="taxonomic scope" value="Bacteria"/>
</dbReference>
<feature type="transmembrane region" description="Helical" evidence="6">
    <location>
        <begin position="93"/>
        <end position="114"/>
    </location>
</feature>
<dbReference type="GO" id="GO:0008360">
    <property type="term" value="P:regulation of cell shape"/>
    <property type="evidence" value="ECO:0007669"/>
    <property type="project" value="UniProtKB-KW"/>
</dbReference>
<accession>F1T5U6</accession>
<evidence type="ECO:0000256" key="4">
    <source>
        <dbReference type="ARBA" id="ARBA00022989"/>
    </source>
</evidence>
<keyword evidence="5 6" id="KW-0472">Membrane</keyword>
<feature type="transmembrane region" description="Helical" evidence="6">
    <location>
        <begin position="200"/>
        <end position="219"/>
    </location>
</feature>
<organism evidence="9 10">
    <name type="scientific">Fannyhessea vaginae DSM 15829</name>
    <dbReference type="NCBI Taxonomy" id="525256"/>
    <lineage>
        <taxon>Bacteria</taxon>
        <taxon>Bacillati</taxon>
        <taxon>Actinomycetota</taxon>
        <taxon>Coriobacteriia</taxon>
        <taxon>Coriobacteriales</taxon>
        <taxon>Atopobiaceae</taxon>
        <taxon>Fannyhessea</taxon>
    </lineage>
</organism>
<feature type="transmembrane region" description="Helical" evidence="6">
    <location>
        <begin position="155"/>
        <end position="179"/>
    </location>
</feature>
<keyword evidence="3" id="KW-0133">Cell shape</keyword>
<name>F1T5U6_9ACTN</name>
<dbReference type="eggNOG" id="COG0768">
    <property type="taxonomic scope" value="Bacteria"/>
</dbReference>
<gene>
    <name evidence="9" type="ORF">HMPREF0091_10177</name>
</gene>
<dbReference type="GO" id="GO:0008658">
    <property type="term" value="F:penicillin binding"/>
    <property type="evidence" value="ECO:0007669"/>
    <property type="project" value="InterPro"/>
</dbReference>
<feature type="transmembrane region" description="Helical" evidence="6">
    <location>
        <begin position="126"/>
        <end position="143"/>
    </location>
</feature>
<evidence type="ECO:0000256" key="5">
    <source>
        <dbReference type="ARBA" id="ARBA00023136"/>
    </source>
</evidence>
<dbReference type="GO" id="GO:0051301">
    <property type="term" value="P:cell division"/>
    <property type="evidence" value="ECO:0007669"/>
    <property type="project" value="InterPro"/>
</dbReference>
<evidence type="ECO:0000259" key="8">
    <source>
        <dbReference type="Pfam" id="PF21922"/>
    </source>
</evidence>
<dbReference type="Pfam" id="PF21922">
    <property type="entry name" value="PBP_dimer_2"/>
    <property type="match status" value="1"/>
</dbReference>
<comment type="subcellular location">
    <subcellularLocation>
        <location evidence="1">Membrane</location>
        <topology evidence="1">Multi-pass membrane protein</topology>
    </subcellularLocation>
</comment>
<feature type="transmembrane region" description="Helical" evidence="6">
    <location>
        <begin position="38"/>
        <end position="58"/>
    </location>
</feature>
<feature type="transmembrane region" description="Helical" evidence="6">
    <location>
        <begin position="70"/>
        <end position="87"/>
    </location>
</feature>
<feature type="transmembrane region" description="Helical" evidence="6">
    <location>
        <begin position="363"/>
        <end position="384"/>
    </location>
</feature>
<feature type="transmembrane region" description="Helical" evidence="6">
    <location>
        <begin position="12"/>
        <end position="32"/>
    </location>
</feature>
<proteinExistence type="predicted"/>
<dbReference type="InterPro" id="IPR036138">
    <property type="entry name" value="PBP_dimer_sf"/>
</dbReference>
<dbReference type="InterPro" id="IPR054120">
    <property type="entry name" value="PBPA_dimer"/>
</dbReference>
<dbReference type="Pfam" id="PF01098">
    <property type="entry name" value="FTSW_RODA_SPOVE"/>
    <property type="match status" value="1"/>
</dbReference>
<keyword evidence="2 6" id="KW-0812">Transmembrane</keyword>
<dbReference type="SUPFAM" id="SSF56519">
    <property type="entry name" value="Penicillin binding protein dimerisation domain"/>
    <property type="match status" value="1"/>
</dbReference>
<dbReference type="InterPro" id="IPR001460">
    <property type="entry name" value="PCN-bd_Tpept"/>
</dbReference>
<evidence type="ECO:0000256" key="3">
    <source>
        <dbReference type="ARBA" id="ARBA00022960"/>
    </source>
</evidence>
<evidence type="ECO:0000256" key="6">
    <source>
        <dbReference type="SAM" id="Phobius"/>
    </source>
</evidence>
<dbReference type="SUPFAM" id="SSF56601">
    <property type="entry name" value="beta-lactamase/transpeptidase-like"/>
    <property type="match status" value="1"/>
</dbReference>
<evidence type="ECO:0000313" key="9">
    <source>
        <dbReference type="EMBL" id="EGF23230.1"/>
    </source>
</evidence>
<sequence length="955" mass="99950">MSQNANTRRTMELGLLIAAAIPTTLLYALYIMNAHVELSVFSLSVPLGLFAAFAVSHLAVRIYAPGADPVILPIVFFLSGTGIAFVTRLSPELAISQVLWLFLGVVALVVTLAVVPGIEKLSSYKFTLGAAGVMCLLIPMLIGTERGGSKLWLSFGAFSFQPGELAKVLIVLFLSFYLAKNRELLSASALHIGRFKIPQPRMLAPLLVMWGLSLLIVIFERDLGSALLFFAFFVVMLYVCTGRVSYVIISLVLLILGGILCYHLFSHVQTRVQIWLNPFSDPSNKGLQIVQSLYSLADGGLIGSGIGRGLATLIPVVASDFIFSAIGEEMGLLGSSAVLLAYVVLAIRGLATAARAKSDIAAFAATGLTASLVIQAFIIVGGVTKLLPLTGVTLPFISQGGSSLLASFIIVALLLKAGDEGTGRSTDINVCEQSSSILLQEDENSSHASVLHGAHVRGGFKIDTPESGILGRVALGNRLVKLVTAFCILFALLIANLTNIQVISAKTFQKMPGNNHTIAKTSNIKRGSIISSDGVTLAESVKQNDGKSYVRKHPEGSLAAHTLGYASVRYGTSGVEARLNDTLINNGNYTSLNDVLLSLAGAAKPGSSAVLTINSQMQKVAEKALEGYTGSVVALNPTTGAILAKASNPTFNPDNLDEVMSSSSTKGQLLDRSTQTLYTPGSTFKVVTLAAALDSGISSLDSKISAPAKITIGNGDLSNDKNQDFGQITLKDALRFSANTAFGQLGTQVGASKLVNYAQGFGFGSSLGQDFTTSSSLMPKPSEMTEWETAWAACGQPVGMHASPAGPQVTVMQNAVIAAAVANGGVVMNPFVIDHLLTSEGVSTSKTQPKVLGQVISAQTADKLKEAMLDVVERGTGQPARIKGVKVAGKTGTAEVSPQVSNSLFIGFAPFDKPTIAISVCVEGSSEQDVHNKAAAIAGKILAGCLNIQALGAAK</sequence>
<dbReference type="Gene3D" id="3.90.1310.10">
    <property type="entry name" value="Penicillin-binding protein 2a (Domain 2)"/>
    <property type="match status" value="1"/>
</dbReference>
<keyword evidence="4 6" id="KW-1133">Transmembrane helix</keyword>
<evidence type="ECO:0000259" key="7">
    <source>
        <dbReference type="Pfam" id="PF00905"/>
    </source>
</evidence>
<dbReference type="Gene3D" id="3.40.710.10">
    <property type="entry name" value="DD-peptidase/beta-lactamase superfamily"/>
    <property type="match status" value="1"/>
</dbReference>
<dbReference type="AlphaFoldDB" id="F1T5U6"/>
<evidence type="ECO:0000256" key="1">
    <source>
        <dbReference type="ARBA" id="ARBA00004141"/>
    </source>
</evidence>
<feature type="transmembrane region" description="Helical" evidence="6">
    <location>
        <begin position="246"/>
        <end position="265"/>
    </location>
</feature>
<dbReference type="RefSeq" id="WP_006302288.1">
    <property type="nucleotide sequence ID" value="NZ_ACGK02000001.1"/>
</dbReference>
<comment type="caution">
    <text evidence="9">The sequence shown here is derived from an EMBL/GenBank/DDBJ whole genome shotgun (WGS) entry which is preliminary data.</text>
</comment>
<dbReference type="InterPro" id="IPR012338">
    <property type="entry name" value="Beta-lactam/transpept-like"/>
</dbReference>
<evidence type="ECO:0000313" key="10">
    <source>
        <dbReference type="Proteomes" id="UP000005947"/>
    </source>
</evidence>
<evidence type="ECO:0000256" key="2">
    <source>
        <dbReference type="ARBA" id="ARBA00022692"/>
    </source>
</evidence>
<feature type="transmembrane region" description="Helical" evidence="6">
    <location>
        <begin position="330"/>
        <end position="351"/>
    </location>
</feature>
<dbReference type="InterPro" id="IPR001182">
    <property type="entry name" value="FtsW/RodA"/>
</dbReference>
<dbReference type="InterPro" id="IPR050515">
    <property type="entry name" value="Beta-lactam/transpept"/>
</dbReference>
<dbReference type="Proteomes" id="UP000005947">
    <property type="component" value="Unassembled WGS sequence"/>
</dbReference>
<dbReference type="GO" id="GO:0005886">
    <property type="term" value="C:plasma membrane"/>
    <property type="evidence" value="ECO:0007669"/>
    <property type="project" value="TreeGrafter"/>
</dbReference>
<dbReference type="OrthoDB" id="9766847at2"/>
<feature type="domain" description="Penicillin binding protein A dimerisation" evidence="8">
    <location>
        <begin position="526"/>
        <end position="608"/>
    </location>
</feature>
<reference evidence="9 10" key="1">
    <citation type="submission" date="2011-02" db="EMBL/GenBank/DDBJ databases">
        <authorList>
            <person name="Muzny D."/>
            <person name="Qin X."/>
            <person name="Buhay C."/>
            <person name="Dugan-Rocha S."/>
            <person name="Ding Y."/>
            <person name="Chen G."/>
            <person name="Hawes A."/>
            <person name="Holder M."/>
            <person name="Jhangiani S."/>
            <person name="Johnson A."/>
            <person name="Khan Z."/>
            <person name="Li Z."/>
            <person name="Liu W."/>
            <person name="Liu X."/>
            <person name="Perez L."/>
            <person name="Shen H."/>
            <person name="Wang Q."/>
            <person name="Watt J."/>
            <person name="Xi L."/>
            <person name="Xin Y."/>
            <person name="Zhou J."/>
            <person name="Deng J."/>
            <person name="Jiang H."/>
            <person name="Liu Y."/>
            <person name="Qu J."/>
            <person name="Song X.-Z."/>
            <person name="Zhang L."/>
            <person name="Villasana D."/>
            <person name="Johnson A."/>
            <person name="Liu J."/>
            <person name="Liyanage D."/>
            <person name="Lorensuhewa L."/>
            <person name="Robinson T."/>
            <person name="Song A."/>
            <person name="Song B.-B."/>
            <person name="Dinh H."/>
            <person name="Thornton R."/>
            <person name="Coyle M."/>
            <person name="Francisco L."/>
            <person name="Jackson L."/>
            <person name="Javaid M."/>
            <person name="Korchina V."/>
            <person name="Kovar C."/>
            <person name="Mata R."/>
            <person name="Mathew T."/>
            <person name="Ngo R."/>
            <person name="Nguyen L."/>
            <person name="Nguyen N."/>
            <person name="Okwuonu G."/>
            <person name="Ongeri F."/>
            <person name="Pham C."/>
            <person name="Simmons D."/>
            <person name="Wilczek-Boney K."/>
            <person name="Hale W."/>
            <person name="Jakkamsetti A."/>
            <person name="Pham P."/>
            <person name="Ruth R."/>
            <person name="San Lucas F."/>
            <person name="Warren J."/>
            <person name="Zhang J."/>
            <person name="Zhao Z."/>
            <person name="Zhou C."/>
            <person name="Zhu D."/>
            <person name="Lee S."/>
            <person name="Bess C."/>
            <person name="Blankenburg K."/>
            <person name="Forbes L."/>
            <person name="Fu Q."/>
            <person name="Gubbala S."/>
            <person name="Hirani K."/>
            <person name="Jayaseelan J.C."/>
            <person name="Lara F."/>
            <person name="Munidasa M."/>
            <person name="Palculict T."/>
            <person name="Patil S."/>
            <person name="Pu L.-L."/>
            <person name="Saada N."/>
            <person name="Tang L."/>
            <person name="Weissenberger G."/>
            <person name="Zhu Y."/>
            <person name="Hemphill L."/>
            <person name="Shang Y."/>
            <person name="Youmans B."/>
            <person name="Ayvaz T."/>
            <person name="Ross M."/>
            <person name="Santibanez J."/>
            <person name="Aqrawi P."/>
            <person name="Gross S."/>
            <person name="Joshi V."/>
            <person name="Fowler G."/>
            <person name="Nazareth L."/>
            <person name="Reid J."/>
            <person name="Worley K."/>
            <person name="Petrosino J."/>
            <person name="Highlander S."/>
            <person name="Gibbs R."/>
        </authorList>
    </citation>
    <scope>NUCLEOTIDE SEQUENCE [LARGE SCALE GENOMIC DNA]</scope>
    <source>
        <strain evidence="9 10">DSM 15829</strain>
    </source>
</reference>
<dbReference type="PANTHER" id="PTHR30627">
    <property type="entry name" value="PEPTIDOGLYCAN D,D-TRANSPEPTIDASE"/>
    <property type="match status" value="1"/>
</dbReference>
<dbReference type="Pfam" id="PF00905">
    <property type="entry name" value="Transpeptidase"/>
    <property type="match status" value="1"/>
</dbReference>
<dbReference type="EMBL" id="ACGK02000001">
    <property type="protein sequence ID" value="EGF23230.1"/>
    <property type="molecule type" value="Genomic_DNA"/>
</dbReference>
<feature type="transmembrane region" description="Helical" evidence="6">
    <location>
        <begin position="479"/>
        <end position="497"/>
    </location>
</feature>
<protein>
    <submittedName>
        <fullName evidence="9">Penicillin-binding protein, transpeptidase domain protein</fullName>
    </submittedName>
</protein>
<keyword evidence="10" id="KW-1185">Reference proteome</keyword>
<dbReference type="GO" id="GO:0071555">
    <property type="term" value="P:cell wall organization"/>
    <property type="evidence" value="ECO:0007669"/>
    <property type="project" value="TreeGrafter"/>
</dbReference>
<dbReference type="GeneID" id="93210933"/>
<feature type="transmembrane region" description="Helical" evidence="6">
    <location>
        <begin position="225"/>
        <end position="241"/>
    </location>
</feature>